<reference evidence="1" key="1">
    <citation type="submission" date="2020-03" db="EMBL/GenBank/DDBJ databases">
        <title>The deep terrestrial virosphere.</title>
        <authorList>
            <person name="Holmfeldt K."/>
            <person name="Nilsson E."/>
            <person name="Simone D."/>
            <person name="Lopez-Fernandez M."/>
            <person name="Wu X."/>
            <person name="de Brujin I."/>
            <person name="Lundin D."/>
            <person name="Andersson A."/>
            <person name="Bertilsson S."/>
            <person name="Dopson M."/>
        </authorList>
    </citation>
    <scope>NUCLEOTIDE SEQUENCE</scope>
    <source>
        <strain evidence="1">MM415A00210</strain>
        <strain evidence="2">TM448B01912</strain>
    </source>
</reference>
<dbReference type="AlphaFoldDB" id="A0A6M3KR67"/>
<organism evidence="1">
    <name type="scientific">viral metagenome</name>
    <dbReference type="NCBI Taxonomy" id="1070528"/>
    <lineage>
        <taxon>unclassified sequences</taxon>
        <taxon>metagenomes</taxon>
        <taxon>organismal metagenomes</taxon>
    </lineage>
</organism>
<dbReference type="EMBL" id="MT142527">
    <property type="protein sequence ID" value="QJA84320.1"/>
    <property type="molecule type" value="Genomic_DNA"/>
</dbReference>
<evidence type="ECO:0000313" key="1">
    <source>
        <dbReference type="EMBL" id="QJA84320.1"/>
    </source>
</evidence>
<dbReference type="EMBL" id="MT144841">
    <property type="protein sequence ID" value="QJI00282.1"/>
    <property type="molecule type" value="Genomic_DNA"/>
</dbReference>
<protein>
    <submittedName>
        <fullName evidence="1">Uncharacterized protein</fullName>
    </submittedName>
</protein>
<gene>
    <name evidence="1" type="ORF">MM415A00210_0045</name>
    <name evidence="2" type="ORF">TM448B01912_0004</name>
</gene>
<name>A0A6M3KR67_9ZZZZ</name>
<sequence length="104" mass="12214">MIVKLKTTKIDAPSQSQESWAYFDGFRKIKQIYLTKEYLKTGNLHKEHICDYLVMEKSTDMPTVLLICSLDYNKECLAKNEYTILTNQQVYLLNDEGKTIERIN</sequence>
<evidence type="ECO:0000313" key="2">
    <source>
        <dbReference type="EMBL" id="QJI00282.1"/>
    </source>
</evidence>
<accession>A0A6M3KR67</accession>
<proteinExistence type="predicted"/>